<dbReference type="AlphaFoldDB" id="A0A2N9YHN5"/>
<dbReference type="InterPro" id="IPR038365">
    <property type="entry name" value="EcoRII_C_sf"/>
</dbReference>
<proteinExistence type="predicted"/>
<evidence type="ECO:0008006" key="3">
    <source>
        <dbReference type="Google" id="ProtNLM"/>
    </source>
</evidence>
<evidence type="ECO:0000313" key="1">
    <source>
        <dbReference type="EMBL" id="AUI70020.2"/>
    </source>
</evidence>
<accession>A0A2N9YHN5</accession>
<sequence length="238" mass="26755">MSEAKLKIITIAERLASLPPLSLEYDKLSVMTPYSARVNGALLALVFFEKLIAGQSDFMSQEVEDFLKSLSISAMSLVAKGVEPNQIFMLMFNESINQSIISNSGSNYEDRILSVLTGNMGLRKEDIECNVHDTTDASTEYDFRFKLRDKRSYGIGAKRTLRERYKQFIKTAHASDINVMITITIGLDLTEDKAVTIRENGVYIFVADEVYSDRGYLREQEGIFPTSELTETTLLGLT</sequence>
<keyword evidence="2" id="KW-1185">Reference proteome</keyword>
<protein>
    <recommendedName>
        <fullName evidence="3">Restriction endonuclease</fullName>
    </recommendedName>
</protein>
<dbReference type="Proteomes" id="UP000234271">
    <property type="component" value="Chromosome"/>
</dbReference>
<evidence type="ECO:0000313" key="2">
    <source>
        <dbReference type="Proteomes" id="UP000234271"/>
    </source>
</evidence>
<dbReference type="RefSeq" id="WP_145917078.1">
    <property type="nucleotide sequence ID" value="NZ_CP012373.2"/>
</dbReference>
<dbReference type="REBASE" id="231373">
    <property type="entry name" value="Ble401ORF15820P"/>
</dbReference>
<dbReference type="EMBL" id="CP018889">
    <property type="protein sequence ID" value="AUI70020.2"/>
    <property type="molecule type" value="Genomic_DNA"/>
</dbReference>
<dbReference type="OrthoDB" id="5368657at2"/>
<reference evidence="2" key="1">
    <citation type="submission" date="2016-12" db="EMBL/GenBank/DDBJ databases">
        <title>Complete Genome Sequence of Beggiatoa leptomitiformis D-401.</title>
        <authorList>
            <person name="Fomenkov A."/>
            <person name="Vincze T."/>
            <person name="Grabovich M."/>
            <person name="Anton B.P."/>
            <person name="Dubinina G."/>
            <person name="Orlova M."/>
            <person name="Belousova E."/>
            <person name="Roberts R.J."/>
        </authorList>
    </citation>
    <scope>NUCLEOTIDE SEQUENCE [LARGE SCALE GENOMIC DNA]</scope>
    <source>
        <strain evidence="2">D-401</strain>
    </source>
</reference>
<gene>
    <name evidence="1" type="ORF">BLE401_15830</name>
</gene>
<name>A0A2N9YHN5_9GAMM</name>
<dbReference type="Gene3D" id="3.40.91.80">
    <property type="match status" value="1"/>
</dbReference>
<organism evidence="1 2">
    <name type="scientific">Beggiatoa leptomitoformis</name>
    <dbReference type="NCBI Taxonomy" id="288004"/>
    <lineage>
        <taxon>Bacteria</taxon>
        <taxon>Pseudomonadati</taxon>
        <taxon>Pseudomonadota</taxon>
        <taxon>Gammaproteobacteria</taxon>
        <taxon>Thiotrichales</taxon>
        <taxon>Thiotrichaceae</taxon>
        <taxon>Beggiatoa</taxon>
    </lineage>
</organism>